<organism evidence="2 3">
    <name type="scientific">Fusarium ambrosium</name>
    <dbReference type="NCBI Taxonomy" id="131363"/>
    <lineage>
        <taxon>Eukaryota</taxon>
        <taxon>Fungi</taxon>
        <taxon>Dikarya</taxon>
        <taxon>Ascomycota</taxon>
        <taxon>Pezizomycotina</taxon>
        <taxon>Sordariomycetes</taxon>
        <taxon>Hypocreomycetidae</taxon>
        <taxon>Hypocreales</taxon>
        <taxon>Nectriaceae</taxon>
        <taxon>Fusarium</taxon>
        <taxon>Fusarium solani species complex</taxon>
    </lineage>
</organism>
<reference evidence="2 3" key="1">
    <citation type="submission" date="2017-06" db="EMBL/GenBank/DDBJ databases">
        <title>Cmopartive genomic analysis of Ambrosia Fusariam Clade fungi.</title>
        <authorList>
            <person name="Stajich J.E."/>
            <person name="Carrillo J."/>
            <person name="Kijimoto T."/>
            <person name="Eskalen A."/>
            <person name="O'Donnell K."/>
            <person name="Kasson M."/>
        </authorList>
    </citation>
    <scope>NUCLEOTIDE SEQUENCE [LARGE SCALE GENOMIC DNA]</scope>
    <source>
        <strain evidence="2 3">NRRL 20438</strain>
    </source>
</reference>
<dbReference type="EMBL" id="NIZV01000094">
    <property type="protein sequence ID" value="RSM09586.1"/>
    <property type="molecule type" value="Genomic_DNA"/>
</dbReference>
<protein>
    <submittedName>
        <fullName evidence="2">Uncharacterized protein</fullName>
    </submittedName>
</protein>
<gene>
    <name evidence="2" type="ORF">CDV31_007599</name>
</gene>
<keyword evidence="3" id="KW-1185">Reference proteome</keyword>
<accession>A0A428U5W1</accession>
<dbReference type="AlphaFoldDB" id="A0A428U5W1"/>
<evidence type="ECO:0000313" key="2">
    <source>
        <dbReference type="EMBL" id="RSM09586.1"/>
    </source>
</evidence>
<evidence type="ECO:0000256" key="1">
    <source>
        <dbReference type="SAM" id="MobiDB-lite"/>
    </source>
</evidence>
<dbReference type="Proteomes" id="UP000288429">
    <property type="component" value="Unassembled WGS sequence"/>
</dbReference>
<feature type="region of interest" description="Disordered" evidence="1">
    <location>
        <begin position="140"/>
        <end position="170"/>
    </location>
</feature>
<sequence length="218" mass="23627">MGRQVVSDGITTTDLPAEHVAQHRCVPLGACTEYTVRPDCASFENDSWFPFALQPSCAPAGPLFDNCGNCGQFQILEDGQKNPSQAKQPAWTPFVPSAGWHTPSDRLDQPIPGPGHSEWSMPVGSSLAALLPRVSLNQARSPFCNDDPRPRPRMPSLEPRDRGSQGTLPIDCGPPTPLFFTLTCLFECGSPPLYAMSALPRSTQGYLRLHEQADADAP</sequence>
<proteinExistence type="predicted"/>
<evidence type="ECO:0000313" key="3">
    <source>
        <dbReference type="Proteomes" id="UP000288429"/>
    </source>
</evidence>
<name>A0A428U5W1_9HYPO</name>
<comment type="caution">
    <text evidence="2">The sequence shown here is derived from an EMBL/GenBank/DDBJ whole genome shotgun (WGS) entry which is preliminary data.</text>
</comment>